<evidence type="ECO:0000256" key="1">
    <source>
        <dbReference type="SAM" id="Phobius"/>
    </source>
</evidence>
<evidence type="ECO:0000313" key="3">
    <source>
        <dbReference type="Proteomes" id="UP001164459"/>
    </source>
</evidence>
<organism evidence="2 3">
    <name type="scientific">Nannocystis punicea</name>
    <dbReference type="NCBI Taxonomy" id="2995304"/>
    <lineage>
        <taxon>Bacteria</taxon>
        <taxon>Pseudomonadati</taxon>
        <taxon>Myxococcota</taxon>
        <taxon>Polyangia</taxon>
        <taxon>Nannocystales</taxon>
        <taxon>Nannocystaceae</taxon>
        <taxon>Nannocystis</taxon>
    </lineage>
</organism>
<reference evidence="2" key="1">
    <citation type="submission" date="2022-11" db="EMBL/GenBank/DDBJ databases">
        <title>Minimal conservation of predation-associated metabolite biosynthetic gene clusters underscores biosynthetic potential of Myxococcota including descriptions for ten novel species: Archangium lansinium sp. nov., Myxococcus landrumus sp. nov., Nannocystis bai.</title>
        <authorList>
            <person name="Ahearne A."/>
            <person name="Stevens C."/>
            <person name="Dowd S."/>
        </authorList>
    </citation>
    <scope>NUCLEOTIDE SEQUENCE</scope>
    <source>
        <strain evidence="2">Fl3</strain>
    </source>
</reference>
<keyword evidence="1" id="KW-1133">Transmembrane helix</keyword>
<feature type="transmembrane region" description="Helical" evidence="1">
    <location>
        <begin position="928"/>
        <end position="949"/>
    </location>
</feature>
<name>A0ABY7HB67_9BACT</name>
<protein>
    <recommendedName>
        <fullName evidence="4">AAA+ ATPase domain-containing protein</fullName>
    </recommendedName>
</protein>
<feature type="transmembrane region" description="Helical" evidence="1">
    <location>
        <begin position="956"/>
        <end position="979"/>
    </location>
</feature>
<dbReference type="SUPFAM" id="SSF52540">
    <property type="entry name" value="P-loop containing nucleoside triphosphate hydrolases"/>
    <property type="match status" value="1"/>
</dbReference>
<dbReference type="EMBL" id="CP114040">
    <property type="protein sequence ID" value="WAS96451.1"/>
    <property type="molecule type" value="Genomic_DNA"/>
</dbReference>
<dbReference type="RefSeq" id="WP_269038801.1">
    <property type="nucleotide sequence ID" value="NZ_CP114040.1"/>
</dbReference>
<proteinExistence type="predicted"/>
<dbReference type="InterPro" id="IPR027417">
    <property type="entry name" value="P-loop_NTPase"/>
</dbReference>
<accession>A0ABY7HB67</accession>
<keyword evidence="3" id="KW-1185">Reference proteome</keyword>
<keyword evidence="1" id="KW-0812">Transmembrane</keyword>
<gene>
    <name evidence="2" type="ORF">O0S08_09855</name>
</gene>
<evidence type="ECO:0008006" key="4">
    <source>
        <dbReference type="Google" id="ProtNLM"/>
    </source>
</evidence>
<evidence type="ECO:0000313" key="2">
    <source>
        <dbReference type="EMBL" id="WAS96451.1"/>
    </source>
</evidence>
<dbReference type="Proteomes" id="UP001164459">
    <property type="component" value="Chromosome"/>
</dbReference>
<keyword evidence="1" id="KW-0472">Membrane</keyword>
<feature type="transmembrane region" description="Helical" evidence="1">
    <location>
        <begin position="1010"/>
        <end position="1034"/>
    </location>
</feature>
<sequence>MTDEANSHASRLKTDPNQHLEIPIGLRPPVFVEKGRSLRLDAAAKGVLERLNAGHRIVALRGLPGEGKTQVLRQVAAERHGYYIELGDRHTEPGDRPSTDLALREGLSVIVEAFGEPSCAHRSLRTVCALVRNTLYRHTDNPLIVIDALDAFCSRADLESLLDASRGGSVVVGGPGAQGVTEVKLESADEQAFKQAYAESLNASVPLASEEQALIERISPMLAHNPLRAQFVAELVHDQSDRAGALGEFLESILSEPAEIDQLTASSVSKVWRHLTPEDRTRVALVAILGDPGIPISWLPPEYQVTAHTRAPLLTVYERQSERYVEAHRITGSYARQTGTSTLVTTLVNLLETWVGNEQLLDELKTRGARARALVRGCLYLKSYAGIDLPHPSSRVVKAFVDTAQMSNPDALLKHLSYVVDGPDSLWQLSPDVIGEIFDHIPQRFTRDNKELKTLRIAAFDCLDRLARSEVKIAHDAPDVLASAMHHAAKALLRTNSPDAQKLAIARFRELDQRCETLLPRNSRYYTEIAQIRLQMARSELLPQDERIEQLRSVLQAGGQKLPIYLRLAILSAMLDIRPESPLSAAEKLSLIQEGLRLCSPHTVLETQANFLRTAVSVCDRVGAPASVWSAVSQMARSLVAPAVAEALGDRDAAALGHALVKGASQDYSRIGTELILRALELYSPLVESAGPIVLSRLAAALRELGFAEESRAIAAVLYWNASDREQRYYATFDFSKALRASGRHREAIHIVSKERQVRLDRPDEAAALGDEYAKCAIRDIALREEIRAILVENARFYREAKHLSYAQRCERWLNTLEQDPVNEGALAEDEWRAHRRFERLAEEERQWVLDLVRPVAARPELAELSNRPIFEQGLKADKTIVDSGLKAWFRKRWNRVAAFFVRLGSRRSTGTSPLDVSALERRLFRDYTGIFGAKVFWAGAFTLLPLLIGLKLDLYGLRISVATAVYAVYHFVGIWVWMRVYRLHRHGNTLFSEKEKSAEVLEIEPFRRFAAFAGFVTTALLILTFVAKLTIVFGDQDVSARSRFPKIVADILGVNLEPAAVTD</sequence>